<dbReference type="Gene3D" id="3.40.50.10300">
    <property type="entry name" value="CoaB-like"/>
    <property type="match status" value="1"/>
</dbReference>
<dbReference type="EMBL" id="FWFD01000008">
    <property type="protein sequence ID" value="SLM85572.1"/>
    <property type="molecule type" value="Genomic_DNA"/>
</dbReference>
<evidence type="ECO:0000259" key="1">
    <source>
        <dbReference type="Pfam" id="PF04127"/>
    </source>
</evidence>
<dbReference type="RefSeq" id="WP_086951204.1">
    <property type="nucleotide sequence ID" value="NZ_FWFD01000008.1"/>
</dbReference>
<dbReference type="NCBIfam" id="TIGR02114">
    <property type="entry name" value="coaB_strep"/>
    <property type="match status" value="1"/>
</dbReference>
<dbReference type="AlphaFoldDB" id="A0A1X6WMW3"/>
<dbReference type="InterPro" id="IPR007085">
    <property type="entry name" value="DNA/pantothenate-metab_flavo_C"/>
</dbReference>
<evidence type="ECO:0000313" key="3">
    <source>
        <dbReference type="Proteomes" id="UP000195918"/>
    </source>
</evidence>
<gene>
    <name evidence="2" type="ORF">FM121_05690</name>
</gene>
<dbReference type="SUPFAM" id="SSF102645">
    <property type="entry name" value="CoaB-like"/>
    <property type="match status" value="1"/>
</dbReference>
<dbReference type="OrthoDB" id="9802554at2"/>
<feature type="domain" description="DNA/pantothenate metabolism flavoprotein C-terminal" evidence="1">
    <location>
        <begin position="2"/>
        <end position="112"/>
    </location>
</feature>
<keyword evidence="2" id="KW-0436">Ligase</keyword>
<protein>
    <submittedName>
        <fullName evidence="2">Phosphopantothenoylcysteine synthetase</fullName>
        <ecNumber evidence="2">6.3.2.5</ecNumber>
    </submittedName>
</protein>
<evidence type="ECO:0000313" key="2">
    <source>
        <dbReference type="EMBL" id="SLM85572.1"/>
    </source>
</evidence>
<proteinExistence type="predicted"/>
<keyword evidence="3" id="KW-1185">Reference proteome</keyword>
<feature type="domain" description="DNA/pantothenate metabolism flavoprotein C-terminal" evidence="1">
    <location>
        <begin position="140"/>
        <end position="249"/>
    </location>
</feature>
<dbReference type="InterPro" id="IPR011848">
    <property type="entry name" value="CoaB_strep"/>
</dbReference>
<dbReference type="GO" id="GO:0015937">
    <property type="term" value="P:coenzyme A biosynthetic process"/>
    <property type="evidence" value="ECO:0007669"/>
    <property type="project" value="UniProtKB-ARBA"/>
</dbReference>
<dbReference type="EC" id="6.3.2.5" evidence="2"/>
<reference evidence="3" key="1">
    <citation type="submission" date="2017-02" db="EMBL/GenBank/DDBJ databases">
        <authorList>
            <person name="Dridi B."/>
        </authorList>
    </citation>
    <scope>NUCLEOTIDE SEQUENCE [LARGE SCALE GENOMIC DNA]</scope>
    <source>
        <strain evidence="3">bH819</strain>
    </source>
</reference>
<dbReference type="Proteomes" id="UP000195918">
    <property type="component" value="Unassembled WGS sequence"/>
</dbReference>
<organism evidence="2 3">
    <name type="scientific">Vagococcus fluvialis bH819</name>
    <dbReference type="NCBI Taxonomy" id="1255619"/>
    <lineage>
        <taxon>Bacteria</taxon>
        <taxon>Bacillati</taxon>
        <taxon>Bacillota</taxon>
        <taxon>Bacilli</taxon>
        <taxon>Lactobacillales</taxon>
        <taxon>Enterococcaceae</taxon>
        <taxon>Vagococcus</taxon>
    </lineage>
</organism>
<dbReference type="GO" id="GO:0004632">
    <property type="term" value="F:phosphopantothenate--cysteine ligase activity"/>
    <property type="evidence" value="ECO:0007669"/>
    <property type="project" value="UniProtKB-EC"/>
</dbReference>
<accession>A0A1X6WMW3</accession>
<name>A0A1X6WMW3_9ENTE</name>
<dbReference type="Pfam" id="PF04127">
    <property type="entry name" value="DFP"/>
    <property type="match status" value="2"/>
</dbReference>
<sequence length="251" mass="28185">MNILITSGGTSEKIDDVRHLTNHATGRLGKEIALALKEESLAIHYVHGPQAVLPDNQNCQFYPIASVKELYNIMETLLTTISFDYVIHSMAVSDYELDVATDEELLAKKIAEDVLKNSFETPEDLTTIIKNSLLHSDNIPQNKQKKISSKNDKLILMMKKAPKIIGHIKQWQPNTYLIGFKLLVDVPEENLVSVAQESIVKNHADLILANDLIHIKDSQHLALLISKDGIEQRYTTKKEIAQGIKKIIVSK</sequence>
<dbReference type="InterPro" id="IPR035929">
    <property type="entry name" value="CoaB-like_sf"/>
</dbReference>